<organism evidence="1">
    <name type="scientific">Spirodela intermedia</name>
    <name type="common">Intermediate duckweed</name>
    <dbReference type="NCBI Taxonomy" id="51605"/>
    <lineage>
        <taxon>Eukaryota</taxon>
        <taxon>Viridiplantae</taxon>
        <taxon>Streptophyta</taxon>
        <taxon>Embryophyta</taxon>
        <taxon>Tracheophyta</taxon>
        <taxon>Spermatophyta</taxon>
        <taxon>Magnoliopsida</taxon>
        <taxon>Liliopsida</taxon>
        <taxon>Araceae</taxon>
        <taxon>Lemnoideae</taxon>
        <taxon>Spirodela</taxon>
    </lineage>
</organism>
<dbReference type="GO" id="GO:0031146">
    <property type="term" value="P:SCF-dependent proteasomal ubiquitin-dependent protein catabolic process"/>
    <property type="evidence" value="ECO:0007669"/>
    <property type="project" value="TreeGrafter"/>
</dbReference>
<proteinExistence type="predicted"/>
<dbReference type="EMBL" id="LR743597">
    <property type="protein sequence ID" value="CAA2627535.1"/>
    <property type="molecule type" value="Genomic_DNA"/>
</dbReference>
<dbReference type="PANTHER" id="PTHR13318">
    <property type="entry name" value="PARTNER OF PAIRED, ISOFORM B-RELATED"/>
    <property type="match status" value="1"/>
</dbReference>
<dbReference type="SUPFAM" id="SSF52047">
    <property type="entry name" value="RNI-like"/>
    <property type="match status" value="2"/>
</dbReference>
<accession>A0A7I8JAN5</accession>
<gene>
    <name evidence="1" type="ORF">SI7747_10013188</name>
</gene>
<evidence type="ECO:0000313" key="2">
    <source>
        <dbReference type="Proteomes" id="UP001189122"/>
    </source>
</evidence>
<dbReference type="InterPro" id="IPR032675">
    <property type="entry name" value="LRR_dom_sf"/>
</dbReference>
<dbReference type="FunFam" id="3.80.10.10:FF:002340">
    <property type="entry name" value="Uncharacterized protein"/>
    <property type="match status" value="1"/>
</dbReference>
<reference evidence="1 2" key="1">
    <citation type="submission" date="2019-12" db="EMBL/GenBank/DDBJ databases">
        <authorList>
            <person name="Scholz U."/>
            <person name="Mascher M."/>
            <person name="Fiebig A."/>
        </authorList>
    </citation>
    <scope>NUCLEOTIDE SEQUENCE</scope>
</reference>
<evidence type="ECO:0000313" key="1">
    <source>
        <dbReference type="EMBL" id="CAA2627535.1"/>
    </source>
</evidence>
<dbReference type="PANTHER" id="PTHR13318:SF74">
    <property type="entry name" value="OS02G0658500 PROTEIN"/>
    <property type="match status" value="1"/>
</dbReference>
<dbReference type="EMBL" id="CACRZD030000010">
    <property type="protein sequence ID" value="CAA6666795.1"/>
    <property type="molecule type" value="Genomic_DNA"/>
</dbReference>
<dbReference type="Gene3D" id="3.80.10.10">
    <property type="entry name" value="Ribonuclease Inhibitor"/>
    <property type="match status" value="1"/>
</dbReference>
<dbReference type="GO" id="GO:0019005">
    <property type="term" value="C:SCF ubiquitin ligase complex"/>
    <property type="evidence" value="ECO:0007669"/>
    <property type="project" value="TreeGrafter"/>
</dbReference>
<dbReference type="Proteomes" id="UP001189122">
    <property type="component" value="Unassembled WGS sequence"/>
</dbReference>
<protein>
    <submittedName>
        <fullName evidence="1">Uncharacterized protein</fullName>
    </submittedName>
</protein>
<name>A0A7I8JAN5_SPIIN</name>
<dbReference type="AlphaFoldDB" id="A0A7I8JAN5"/>
<sequence length="457" mass="50550">MPSRRPVPPPELRKTTTPCWADLSLRCKPLKHVAFKIHTDALSSPSDGRILRRRILIRILSHLPPPSRVLGLVCKRWLRLLDQLRRSLSLLDWSFLDSPSRRLVVRFPELTDVDLVPASISPPVIPSGILLNRGPVSVRLDSEFETPNGAFPGASSRNADSYRCPTLRKLSLVAVASELGLMKVANECPTLQELDLHRCTDTSLRSISAFRNLQILKLIGSMEGLYDGPGVSDIGLTILAHGCKRLVKLELCGCEGSYDGIGAIGRCCLMLEELTICEHRMDAGWMAGLSFCGNLKTLRLQGCRRIDLDPGPIEHLGSCPTIEGLHLQRCQLRDKRSMNALFIVCEAVKEMVFQDCWGLDNEMFGIAIICRGVRVLSLEGCSLLSISGLESVIASWKDLQRLRVVSCNKIKDSEVTPTLAGFFSLLKELKWRPDSRSLLAASIAGTGMGNKGVRFFK</sequence>
<keyword evidence="2" id="KW-1185">Reference proteome</keyword>